<protein>
    <submittedName>
        <fullName evidence="1">Head-tail connector protein</fullName>
    </submittedName>
</protein>
<gene>
    <name evidence="1" type="ORF">ABS361_12245</name>
</gene>
<name>A0AAU7X530_9HYPH</name>
<proteinExistence type="predicted"/>
<dbReference type="EMBL" id="CP158568">
    <property type="protein sequence ID" value="XBY42885.1"/>
    <property type="molecule type" value="Genomic_DNA"/>
</dbReference>
<dbReference type="CDD" id="cd08054">
    <property type="entry name" value="gp6"/>
    <property type="match status" value="1"/>
</dbReference>
<reference evidence="1" key="1">
    <citation type="submission" date="2024-06" db="EMBL/GenBank/DDBJ databases">
        <title>Methylostella associata gen. nov., sp. nov., a novel Ancalomicrobiaceae-affiliated facultatively methylotrophic bacteria that feed on methanotrophs of the genus Methylococcus.</title>
        <authorList>
            <person name="Saltykova V."/>
            <person name="Danilova O.V."/>
            <person name="Oshkin I.Y."/>
            <person name="Belova S.E."/>
            <person name="Pimenov N.V."/>
            <person name="Dedysh S.N."/>
        </authorList>
    </citation>
    <scope>NUCLEOTIDE SEQUENCE</scope>
    <source>
        <strain evidence="1">S20</strain>
    </source>
</reference>
<organism evidence="1">
    <name type="scientific">Methyloraptor flagellatus</name>
    <dbReference type="NCBI Taxonomy" id="3162530"/>
    <lineage>
        <taxon>Bacteria</taxon>
        <taxon>Pseudomonadati</taxon>
        <taxon>Pseudomonadota</taxon>
        <taxon>Alphaproteobacteria</taxon>
        <taxon>Hyphomicrobiales</taxon>
        <taxon>Ancalomicrobiaceae</taxon>
        <taxon>Methyloraptor</taxon>
    </lineage>
</organism>
<dbReference type="NCBIfam" id="TIGR01560">
    <property type="entry name" value="put_DNA_pack"/>
    <property type="match status" value="2"/>
</dbReference>
<dbReference type="InterPro" id="IPR021146">
    <property type="entry name" value="Phage_gp6-like_head-tail"/>
</dbReference>
<dbReference type="Pfam" id="PF05135">
    <property type="entry name" value="Phage_connect_1"/>
    <property type="match status" value="1"/>
</dbReference>
<sequence length="192" mass="20610">MTAILVTPPAIEPLTLAEVKAHLRLTTSDDDTLLAALITTARLQVEQATRRVLIEQAWRICLDDWPKGGVFALPITPVVQVTAITVYNASGVPTTLPTIAYEVDSAGTPPRVAIKAGAGIRQRRRLNGIEIDLVAGYGPSGLAVPHPLRQAILVLVARWYENRDGAAYGIVPAALADTFESLIAPYRSVRLA</sequence>
<dbReference type="InterPro" id="IPR006450">
    <property type="entry name" value="Phage_HK97_gp6-like"/>
</dbReference>
<evidence type="ECO:0000313" key="1">
    <source>
        <dbReference type="EMBL" id="XBY42885.1"/>
    </source>
</evidence>
<dbReference type="Gene3D" id="1.10.3230.30">
    <property type="entry name" value="Phage gp6-like head-tail connector protein"/>
    <property type="match status" value="1"/>
</dbReference>
<dbReference type="InterPro" id="IPR011738">
    <property type="entry name" value="Phage_CHP"/>
</dbReference>
<dbReference type="KEGG" id="mflg:ABS361_12245"/>
<dbReference type="RefSeq" id="WP_407047986.1">
    <property type="nucleotide sequence ID" value="NZ_CP158568.1"/>
</dbReference>
<dbReference type="NCBIfam" id="TIGR02215">
    <property type="entry name" value="phage_chp_gp8"/>
    <property type="match status" value="1"/>
</dbReference>
<dbReference type="AlphaFoldDB" id="A0AAU7X530"/>
<accession>A0AAU7X530</accession>